<keyword evidence="4" id="KW-1185">Reference proteome</keyword>
<protein>
    <recommendedName>
        <fullName evidence="2">Thioesterase domain-containing protein</fullName>
    </recommendedName>
</protein>
<keyword evidence="1" id="KW-0378">Hydrolase</keyword>
<evidence type="ECO:0000256" key="1">
    <source>
        <dbReference type="ARBA" id="ARBA00022801"/>
    </source>
</evidence>
<proteinExistence type="predicted"/>
<dbReference type="NCBIfam" id="TIGR00369">
    <property type="entry name" value="unchar_dom_1"/>
    <property type="match status" value="1"/>
</dbReference>
<dbReference type="HOGENOM" id="CLU_052827_0_0_1"/>
<dbReference type="Gene3D" id="3.10.129.10">
    <property type="entry name" value="Hotdog Thioesterase"/>
    <property type="match status" value="1"/>
</dbReference>
<dbReference type="InterPro" id="IPR003736">
    <property type="entry name" value="PAAI_dom"/>
</dbReference>
<dbReference type="FunCoup" id="A0A067M8C3">
    <property type="interactions" value="12"/>
</dbReference>
<dbReference type="SUPFAM" id="SSF54637">
    <property type="entry name" value="Thioesterase/thiol ester dehydrase-isomerase"/>
    <property type="match status" value="1"/>
</dbReference>
<sequence>MVCPAAALAVGVTSYTVGSLYPPPLVSMIYPAPAPPPLDLASPEAAQVTARIEQELQILPIVKSFREKGDEYYEARPYVGYPEERRVHSLTAGVLRGVGRFAVPPLVFSKMDDSESVMVLHVGRSLCGHDGIVHGGLLATLLDEALARVAILQFPARVGVTANLNIDYRAPTIADQFIVIRASLVEAKGRKATVQGRVEDLEGKLLVEAKALFVQPKFANIIAAPVPMSILGARSTEVIANPEAGDKKVPVPQEAAV</sequence>
<dbReference type="Pfam" id="PF03061">
    <property type="entry name" value="4HBT"/>
    <property type="match status" value="1"/>
</dbReference>
<evidence type="ECO:0000259" key="2">
    <source>
        <dbReference type="Pfam" id="PF03061"/>
    </source>
</evidence>
<organism evidence="3 4">
    <name type="scientific">Botryobasidium botryosum (strain FD-172 SS1)</name>
    <dbReference type="NCBI Taxonomy" id="930990"/>
    <lineage>
        <taxon>Eukaryota</taxon>
        <taxon>Fungi</taxon>
        <taxon>Dikarya</taxon>
        <taxon>Basidiomycota</taxon>
        <taxon>Agaricomycotina</taxon>
        <taxon>Agaricomycetes</taxon>
        <taxon>Cantharellales</taxon>
        <taxon>Botryobasidiaceae</taxon>
        <taxon>Botryobasidium</taxon>
    </lineage>
</organism>
<evidence type="ECO:0000313" key="3">
    <source>
        <dbReference type="EMBL" id="KDQ08122.1"/>
    </source>
</evidence>
<dbReference type="Proteomes" id="UP000027195">
    <property type="component" value="Unassembled WGS sequence"/>
</dbReference>
<dbReference type="PANTHER" id="PTHR47260:SF1">
    <property type="entry name" value="UPF0644 PROTEIN PB2B4.06"/>
    <property type="match status" value="1"/>
</dbReference>
<dbReference type="PANTHER" id="PTHR47260">
    <property type="entry name" value="UPF0644 PROTEIN PB2B4.06"/>
    <property type="match status" value="1"/>
</dbReference>
<dbReference type="AlphaFoldDB" id="A0A067M8C3"/>
<dbReference type="EMBL" id="KL198095">
    <property type="protein sequence ID" value="KDQ08122.1"/>
    <property type="molecule type" value="Genomic_DNA"/>
</dbReference>
<dbReference type="STRING" id="930990.A0A067M8C3"/>
<evidence type="ECO:0000313" key="4">
    <source>
        <dbReference type="Proteomes" id="UP000027195"/>
    </source>
</evidence>
<dbReference type="CDD" id="cd03443">
    <property type="entry name" value="PaaI_thioesterase"/>
    <property type="match status" value="1"/>
</dbReference>
<dbReference type="GO" id="GO:0016787">
    <property type="term" value="F:hydrolase activity"/>
    <property type="evidence" value="ECO:0007669"/>
    <property type="project" value="UniProtKB-KW"/>
</dbReference>
<accession>A0A067M8C3</accession>
<dbReference type="OrthoDB" id="506431at2759"/>
<dbReference type="InterPro" id="IPR006683">
    <property type="entry name" value="Thioestr_dom"/>
</dbReference>
<reference evidence="4" key="1">
    <citation type="journal article" date="2014" name="Proc. Natl. Acad. Sci. U.S.A.">
        <title>Extensive sampling of basidiomycete genomes demonstrates inadequacy of the white-rot/brown-rot paradigm for wood decay fungi.</title>
        <authorList>
            <person name="Riley R."/>
            <person name="Salamov A.A."/>
            <person name="Brown D.W."/>
            <person name="Nagy L.G."/>
            <person name="Floudas D."/>
            <person name="Held B.W."/>
            <person name="Levasseur A."/>
            <person name="Lombard V."/>
            <person name="Morin E."/>
            <person name="Otillar R."/>
            <person name="Lindquist E.A."/>
            <person name="Sun H."/>
            <person name="LaButti K.M."/>
            <person name="Schmutz J."/>
            <person name="Jabbour D."/>
            <person name="Luo H."/>
            <person name="Baker S.E."/>
            <person name="Pisabarro A.G."/>
            <person name="Walton J.D."/>
            <person name="Blanchette R.A."/>
            <person name="Henrissat B."/>
            <person name="Martin F."/>
            <person name="Cullen D."/>
            <person name="Hibbett D.S."/>
            <person name="Grigoriev I.V."/>
        </authorList>
    </citation>
    <scope>NUCLEOTIDE SEQUENCE [LARGE SCALE GENOMIC DNA]</scope>
    <source>
        <strain evidence="4">FD-172 SS1</strain>
    </source>
</reference>
<dbReference type="InterPro" id="IPR029069">
    <property type="entry name" value="HotDog_dom_sf"/>
</dbReference>
<dbReference type="InParanoid" id="A0A067M8C3"/>
<feature type="domain" description="Thioesterase" evidence="2">
    <location>
        <begin position="131"/>
        <end position="205"/>
    </location>
</feature>
<gene>
    <name evidence="3" type="ORF">BOTBODRAFT_119118</name>
</gene>
<name>A0A067M8C3_BOTB1</name>
<dbReference type="InterPro" id="IPR052061">
    <property type="entry name" value="PTE-AB_protein"/>
</dbReference>